<sequence length="143" mass="17027">MIEEQPVSGSDGQYRRVVDPRTQLEMLVPAEIPDDRAVDHARREQAGELHRIRFFLDWGHDYPLWESFTDKYAMEPDDYGISSELGRRLNDWSLFWQRHFDPFDGWDESRNQTRWLTTGDELVRLLEVEVYDIAVVLPQFRPS</sequence>
<keyword evidence="2" id="KW-1185">Reference proteome</keyword>
<gene>
    <name evidence="1" type="ORF">E3O10_05220</name>
</gene>
<reference evidence="1 2" key="1">
    <citation type="submission" date="2019-03" db="EMBL/GenBank/DDBJ databases">
        <title>Genomics of glacier-inhabiting Cryobacterium strains.</title>
        <authorList>
            <person name="Liu Q."/>
            <person name="Xin Y.-H."/>
        </authorList>
    </citation>
    <scope>NUCLEOTIDE SEQUENCE [LARGE SCALE GENOMIC DNA]</scope>
    <source>
        <strain evidence="1 2">Hh15</strain>
    </source>
</reference>
<comment type="caution">
    <text evidence="1">The sequence shown here is derived from an EMBL/GenBank/DDBJ whole genome shotgun (WGS) entry which is preliminary data.</text>
</comment>
<evidence type="ECO:0000313" key="1">
    <source>
        <dbReference type="EMBL" id="TFB92082.1"/>
    </source>
</evidence>
<name>A0A5F0D8S1_9MICO</name>
<evidence type="ECO:0000313" key="2">
    <source>
        <dbReference type="Proteomes" id="UP000297654"/>
    </source>
</evidence>
<dbReference type="RefSeq" id="WP_092112881.1">
    <property type="nucleotide sequence ID" value="NZ_FOCN01000038.1"/>
</dbReference>
<dbReference type="Proteomes" id="UP000297654">
    <property type="component" value="Unassembled WGS sequence"/>
</dbReference>
<accession>A0A5F0D8S1</accession>
<dbReference type="OrthoDB" id="4381340at2"/>
<protein>
    <submittedName>
        <fullName evidence="1">Uncharacterized protein</fullName>
    </submittedName>
</protein>
<proteinExistence type="predicted"/>
<dbReference type="AlphaFoldDB" id="A0A5F0D8S1"/>
<dbReference type="EMBL" id="SOFF01000019">
    <property type="protein sequence ID" value="TFB92082.1"/>
    <property type="molecule type" value="Genomic_DNA"/>
</dbReference>
<organism evidence="1 2">
    <name type="scientific">Cryobacterium luteum</name>
    <dbReference type="NCBI Taxonomy" id="1424661"/>
    <lineage>
        <taxon>Bacteria</taxon>
        <taxon>Bacillati</taxon>
        <taxon>Actinomycetota</taxon>
        <taxon>Actinomycetes</taxon>
        <taxon>Micrococcales</taxon>
        <taxon>Microbacteriaceae</taxon>
        <taxon>Cryobacterium</taxon>
    </lineage>
</organism>